<dbReference type="InterPro" id="IPR013785">
    <property type="entry name" value="Aldolase_TIM"/>
</dbReference>
<dbReference type="STRING" id="765420.OSCT_0436"/>
<dbReference type="InterPro" id="IPR001295">
    <property type="entry name" value="Dihydroorotate_DH_CS"/>
</dbReference>
<keyword evidence="3" id="KW-0285">Flavoprotein</keyword>
<dbReference type="InterPro" id="IPR050074">
    <property type="entry name" value="DHO_dehydrogenase"/>
</dbReference>
<keyword evidence="6" id="KW-0560">Oxidoreductase</keyword>
<comment type="cofactor">
    <cofactor evidence="1">
        <name>FMN</name>
        <dbReference type="ChEBI" id="CHEBI:58210"/>
    </cofactor>
</comment>
<dbReference type="PANTHER" id="PTHR48109:SF1">
    <property type="entry name" value="DIHYDROOROTATE DEHYDROGENASE (FUMARATE)"/>
    <property type="match status" value="1"/>
</dbReference>
<dbReference type="SUPFAM" id="SSF51395">
    <property type="entry name" value="FMN-linked oxidoreductases"/>
    <property type="match status" value="1"/>
</dbReference>
<dbReference type="GO" id="GO:0005737">
    <property type="term" value="C:cytoplasm"/>
    <property type="evidence" value="ECO:0007669"/>
    <property type="project" value="InterPro"/>
</dbReference>
<name>E1IAT5_9CHLR</name>
<keyword evidence="9" id="KW-1185">Reference proteome</keyword>
<keyword evidence="4" id="KW-0288">FMN</keyword>
<evidence type="ECO:0000256" key="6">
    <source>
        <dbReference type="ARBA" id="ARBA00023002"/>
    </source>
</evidence>
<evidence type="ECO:0000313" key="9">
    <source>
        <dbReference type="Proteomes" id="UP000054010"/>
    </source>
</evidence>
<comment type="pathway">
    <text evidence="2">Pyrimidine metabolism; UMP biosynthesis via de novo pathway.</text>
</comment>
<organism evidence="8 9">
    <name type="scientific">Oscillochloris trichoides DG-6</name>
    <dbReference type="NCBI Taxonomy" id="765420"/>
    <lineage>
        <taxon>Bacteria</taxon>
        <taxon>Bacillati</taxon>
        <taxon>Chloroflexota</taxon>
        <taxon>Chloroflexia</taxon>
        <taxon>Chloroflexales</taxon>
        <taxon>Chloroflexineae</taxon>
        <taxon>Oscillochloridaceae</taxon>
        <taxon>Oscillochloris</taxon>
    </lineage>
</organism>
<evidence type="ECO:0000256" key="4">
    <source>
        <dbReference type="ARBA" id="ARBA00022643"/>
    </source>
</evidence>
<dbReference type="OrthoDB" id="9794954at2"/>
<dbReference type="eggNOG" id="COG0167">
    <property type="taxonomic scope" value="Bacteria"/>
</dbReference>
<evidence type="ECO:0000256" key="1">
    <source>
        <dbReference type="ARBA" id="ARBA00001917"/>
    </source>
</evidence>
<gene>
    <name evidence="8" type="ORF">OSCT_0436</name>
</gene>
<dbReference type="Proteomes" id="UP000054010">
    <property type="component" value="Unassembled WGS sequence"/>
</dbReference>
<dbReference type="UniPathway" id="UPA00070"/>
<dbReference type="Gene3D" id="3.20.20.70">
    <property type="entry name" value="Aldolase class I"/>
    <property type="match status" value="1"/>
</dbReference>
<reference evidence="8 9" key="1">
    <citation type="journal article" date="2011" name="J. Bacteriol.">
        <title>Draft genome sequence of the anoxygenic filamentous phototrophic bacterium Oscillochloris trichoides subsp. DG-6.</title>
        <authorList>
            <person name="Kuznetsov B.B."/>
            <person name="Ivanovsky R.N."/>
            <person name="Keppen O.I."/>
            <person name="Sukhacheva M.V."/>
            <person name="Bumazhkin B.K."/>
            <person name="Patutina E.O."/>
            <person name="Beletsky A.V."/>
            <person name="Mardanov A.V."/>
            <person name="Baslerov R.V."/>
            <person name="Panteleeva A.N."/>
            <person name="Kolganova T.V."/>
            <person name="Ravin N.V."/>
            <person name="Skryabin K.G."/>
        </authorList>
    </citation>
    <scope>NUCLEOTIDE SEQUENCE [LARGE SCALE GENOMIC DNA]</scope>
    <source>
        <strain evidence="8 9">DG-6</strain>
    </source>
</reference>
<dbReference type="EMBL" id="ADVR01000007">
    <property type="protein sequence ID" value="EFO81691.1"/>
    <property type="molecule type" value="Genomic_DNA"/>
</dbReference>
<keyword evidence="5" id="KW-0665">Pyrimidine biosynthesis</keyword>
<proteinExistence type="predicted"/>
<dbReference type="PIRSF" id="PIRSF000164">
    <property type="entry name" value="DHO_oxidase"/>
    <property type="match status" value="1"/>
</dbReference>
<evidence type="ECO:0000256" key="5">
    <source>
        <dbReference type="ARBA" id="ARBA00022975"/>
    </source>
</evidence>
<protein>
    <submittedName>
        <fullName evidence="8">Dihydroorotate dehydrogenase</fullName>
    </submittedName>
</protein>
<dbReference type="GO" id="GO:0044205">
    <property type="term" value="P:'de novo' UMP biosynthetic process"/>
    <property type="evidence" value="ECO:0007669"/>
    <property type="project" value="UniProtKB-UniPathway"/>
</dbReference>
<evidence type="ECO:0000256" key="2">
    <source>
        <dbReference type="ARBA" id="ARBA00004725"/>
    </source>
</evidence>
<evidence type="ECO:0000256" key="3">
    <source>
        <dbReference type="ARBA" id="ARBA00022630"/>
    </source>
</evidence>
<feature type="domain" description="Dihydroorotate dehydrogenase catalytic" evidence="7">
    <location>
        <begin position="13"/>
        <end position="278"/>
    </location>
</feature>
<dbReference type="GO" id="GO:0006207">
    <property type="term" value="P:'de novo' pyrimidine nucleobase biosynthetic process"/>
    <property type="evidence" value="ECO:0007669"/>
    <property type="project" value="InterPro"/>
</dbReference>
<evidence type="ECO:0000313" key="8">
    <source>
        <dbReference type="EMBL" id="EFO81691.1"/>
    </source>
</evidence>
<accession>E1IAT5</accession>
<dbReference type="InterPro" id="IPR005720">
    <property type="entry name" value="Dihydroorotate_DH_cat"/>
</dbReference>
<evidence type="ECO:0000259" key="7">
    <source>
        <dbReference type="Pfam" id="PF01180"/>
    </source>
</evidence>
<sequence length="281" mass="28903">MSIDLAPNNPYKLTIATPIIAAAGSLGYGMEVARHMGLATQPPTHGLGALITRSTSLRQHRARPLPGIVETPAGLLYRGIDHNPGLRVIRERYAPIWATWNLPVIVSLWGQDYTEVAEAAGQLEGVEGVSGIEIPLSNNSATTSDTAARLVLAVRMATALPLLVKLPGQASDIPGLARTVVEQGADAIALIDGIPAVAPLPDGTLVEGRLCGPAVAPVALGLVAAVSDEVNVPVIGVGGVRTAADARAMFAAGASVIGIASGLLNDLRIAAHILENLHVKV</sequence>
<dbReference type="AlphaFoldDB" id="E1IAT5"/>
<dbReference type="HOGENOM" id="CLU_042042_2_0_0"/>
<dbReference type="InterPro" id="IPR012135">
    <property type="entry name" value="Dihydroorotate_DH_1_2"/>
</dbReference>
<dbReference type="GO" id="GO:0004152">
    <property type="term" value="F:dihydroorotate dehydrogenase activity"/>
    <property type="evidence" value="ECO:0007669"/>
    <property type="project" value="InterPro"/>
</dbReference>
<dbReference type="PROSITE" id="PS00912">
    <property type="entry name" value="DHODEHASE_2"/>
    <property type="match status" value="1"/>
</dbReference>
<dbReference type="PANTHER" id="PTHR48109">
    <property type="entry name" value="DIHYDROOROTATE DEHYDROGENASE (QUINONE), MITOCHONDRIAL-RELATED"/>
    <property type="match status" value="1"/>
</dbReference>
<dbReference type="Pfam" id="PF01180">
    <property type="entry name" value="DHO_dh"/>
    <property type="match status" value="1"/>
</dbReference>
<comment type="caution">
    <text evidence="8">The sequence shown here is derived from an EMBL/GenBank/DDBJ whole genome shotgun (WGS) entry which is preliminary data.</text>
</comment>